<feature type="transmembrane region" description="Helical" evidence="1">
    <location>
        <begin position="68"/>
        <end position="89"/>
    </location>
</feature>
<keyword evidence="3" id="KW-1185">Reference proteome</keyword>
<feature type="transmembrane region" description="Helical" evidence="1">
    <location>
        <begin position="12"/>
        <end position="33"/>
    </location>
</feature>
<gene>
    <name evidence="2" type="ORF">EOE65_03725</name>
</gene>
<evidence type="ECO:0000256" key="1">
    <source>
        <dbReference type="SAM" id="Phobius"/>
    </source>
</evidence>
<evidence type="ECO:0000313" key="2">
    <source>
        <dbReference type="EMBL" id="RVU32778.1"/>
    </source>
</evidence>
<proteinExistence type="predicted"/>
<reference evidence="2 3" key="1">
    <citation type="submission" date="2019-01" db="EMBL/GenBank/DDBJ databases">
        <authorList>
            <person name="Chen W.-M."/>
        </authorList>
    </citation>
    <scope>NUCLEOTIDE SEQUENCE [LARGE SCALE GENOMIC DNA]</scope>
    <source>
        <strain evidence="2 3">HPM-16</strain>
    </source>
</reference>
<keyword evidence="1" id="KW-0812">Transmembrane</keyword>
<feature type="transmembrane region" description="Helical" evidence="1">
    <location>
        <begin position="39"/>
        <end position="56"/>
    </location>
</feature>
<sequence length="133" mass="15028">MQALARKTHLSRLITVGSYIALLALLTLWYLVVHPLEKGNSWIIWLLHVLPLAAFIPTVRSGNPRGHAWLCFLLLLYFNEAVLAATTHTETRTMGVIYGLLVAVLFTSAMMYARWASQYARLKHTTENTEESS</sequence>
<dbReference type="AlphaFoldDB" id="A0A437QDZ3"/>
<protein>
    <submittedName>
        <fullName evidence="2">DUF2069 domain-containing protein</fullName>
    </submittedName>
</protein>
<name>A0A437QDZ3_9GAMM</name>
<evidence type="ECO:0000313" key="3">
    <source>
        <dbReference type="Proteomes" id="UP000282818"/>
    </source>
</evidence>
<dbReference type="Proteomes" id="UP000282818">
    <property type="component" value="Unassembled WGS sequence"/>
</dbReference>
<accession>A0A437QDZ3</accession>
<keyword evidence="1" id="KW-1133">Transmembrane helix</keyword>
<keyword evidence="1" id="KW-0472">Membrane</keyword>
<dbReference type="EMBL" id="SACQ01000001">
    <property type="protein sequence ID" value="RVU32778.1"/>
    <property type="molecule type" value="Genomic_DNA"/>
</dbReference>
<comment type="caution">
    <text evidence="2">The sequence shown here is derived from an EMBL/GenBank/DDBJ whole genome shotgun (WGS) entry which is preliminary data.</text>
</comment>
<dbReference type="InterPro" id="IPR018643">
    <property type="entry name" value="DUF2069_membrane"/>
</dbReference>
<organism evidence="2 3">
    <name type="scientific">Neptunomonas marina</name>
    <dbReference type="NCBI Taxonomy" id="1815562"/>
    <lineage>
        <taxon>Bacteria</taxon>
        <taxon>Pseudomonadati</taxon>
        <taxon>Pseudomonadota</taxon>
        <taxon>Gammaproteobacteria</taxon>
        <taxon>Oceanospirillales</taxon>
        <taxon>Oceanospirillaceae</taxon>
        <taxon>Neptunomonas</taxon>
    </lineage>
</organism>
<dbReference type="Pfam" id="PF09842">
    <property type="entry name" value="DUF2069"/>
    <property type="match status" value="1"/>
</dbReference>
<dbReference type="RefSeq" id="WP_127692946.1">
    <property type="nucleotide sequence ID" value="NZ_SACQ01000001.1"/>
</dbReference>
<feature type="transmembrane region" description="Helical" evidence="1">
    <location>
        <begin position="95"/>
        <end position="113"/>
    </location>
</feature>